<proteinExistence type="predicted"/>
<dbReference type="PANTHER" id="PTHR48227:SF1">
    <property type="entry name" value="DNA LIGASE 1-LIKE"/>
    <property type="match status" value="1"/>
</dbReference>
<dbReference type="PANTHER" id="PTHR48227">
    <property type="entry name" value="DNA TOPOISOMERASE 1-LIKE"/>
    <property type="match status" value="1"/>
</dbReference>
<sequence length="156" mass="17344">MKTVTGGVIAAEPISLPKAATILSSFVSSKNGASQDVGAYLRRASAAFSELRSFHGELKSSPLKETQIGSDVTHERNQDLKGEINEERKKKKKSEESIEDDESVVVGKVKEKLKTCEKSVGVEVENEKERRKEKKKKRKSGKEMHSVEKKSRAKEN</sequence>
<comment type="caution">
    <text evidence="2">The sequence shown here is derived from an EMBL/GenBank/DDBJ whole genome shotgun (WGS) entry which is preliminary data.</text>
</comment>
<feature type="compositionally biased region" description="Basic and acidic residues" evidence="1">
    <location>
        <begin position="72"/>
        <end position="96"/>
    </location>
</feature>
<dbReference type="AlphaFoldDB" id="A0A6D2IQ40"/>
<protein>
    <submittedName>
        <fullName evidence="2">Uncharacterized protein</fullName>
    </submittedName>
</protein>
<dbReference type="EMBL" id="CACVBM020001105">
    <property type="protein sequence ID" value="CAA7031224.1"/>
    <property type="molecule type" value="Genomic_DNA"/>
</dbReference>
<feature type="compositionally biased region" description="Basic and acidic residues" evidence="1">
    <location>
        <begin position="141"/>
        <end position="156"/>
    </location>
</feature>
<evidence type="ECO:0000313" key="2">
    <source>
        <dbReference type="EMBL" id="CAA7031224.1"/>
    </source>
</evidence>
<feature type="compositionally biased region" description="Basic and acidic residues" evidence="1">
    <location>
        <begin position="108"/>
        <end position="117"/>
    </location>
</feature>
<feature type="compositionally biased region" description="Basic residues" evidence="1">
    <location>
        <begin position="131"/>
        <end position="140"/>
    </location>
</feature>
<evidence type="ECO:0000256" key="1">
    <source>
        <dbReference type="SAM" id="MobiDB-lite"/>
    </source>
</evidence>
<gene>
    <name evidence="2" type="ORF">MERR_LOCUS18459</name>
</gene>
<accession>A0A6D2IQ40</accession>
<dbReference type="Proteomes" id="UP000467841">
    <property type="component" value="Unassembled WGS sequence"/>
</dbReference>
<name>A0A6D2IQ40_9BRAS</name>
<feature type="region of interest" description="Disordered" evidence="1">
    <location>
        <begin position="59"/>
        <end position="156"/>
    </location>
</feature>
<keyword evidence="3" id="KW-1185">Reference proteome</keyword>
<dbReference type="OrthoDB" id="696117at2759"/>
<organism evidence="2 3">
    <name type="scientific">Microthlaspi erraticum</name>
    <dbReference type="NCBI Taxonomy" id="1685480"/>
    <lineage>
        <taxon>Eukaryota</taxon>
        <taxon>Viridiplantae</taxon>
        <taxon>Streptophyta</taxon>
        <taxon>Embryophyta</taxon>
        <taxon>Tracheophyta</taxon>
        <taxon>Spermatophyta</taxon>
        <taxon>Magnoliopsida</taxon>
        <taxon>eudicotyledons</taxon>
        <taxon>Gunneridae</taxon>
        <taxon>Pentapetalae</taxon>
        <taxon>rosids</taxon>
        <taxon>malvids</taxon>
        <taxon>Brassicales</taxon>
        <taxon>Brassicaceae</taxon>
        <taxon>Coluteocarpeae</taxon>
        <taxon>Microthlaspi</taxon>
    </lineage>
</organism>
<reference evidence="2" key="1">
    <citation type="submission" date="2020-01" db="EMBL/GenBank/DDBJ databases">
        <authorList>
            <person name="Mishra B."/>
        </authorList>
    </citation>
    <scope>NUCLEOTIDE SEQUENCE [LARGE SCALE GENOMIC DNA]</scope>
</reference>
<evidence type="ECO:0000313" key="3">
    <source>
        <dbReference type="Proteomes" id="UP000467841"/>
    </source>
</evidence>